<dbReference type="GO" id="GO:0071028">
    <property type="term" value="P:nuclear mRNA surveillance"/>
    <property type="evidence" value="ECO:0007669"/>
    <property type="project" value="TreeGrafter"/>
</dbReference>
<dbReference type="InterPro" id="IPR027408">
    <property type="entry name" value="PNPase/RNase_PH_dom_sf"/>
</dbReference>
<evidence type="ECO:0000256" key="1">
    <source>
        <dbReference type="ARBA" id="ARBA00004496"/>
    </source>
</evidence>
<keyword evidence="11" id="KW-1185">Reference proteome</keyword>
<dbReference type="AlphaFoldDB" id="A0A7J7H1X8"/>
<dbReference type="PANTHER" id="PTHR11097">
    <property type="entry name" value="EXOSOME COMPLEX EXONUCLEASE RIBOSOMAL RNA PROCESSING PROTEIN"/>
    <property type="match status" value="1"/>
</dbReference>
<evidence type="ECO:0000256" key="2">
    <source>
        <dbReference type="ARBA" id="ARBA00004604"/>
    </source>
</evidence>
<dbReference type="GO" id="GO:0016075">
    <property type="term" value="P:rRNA catabolic process"/>
    <property type="evidence" value="ECO:0007669"/>
    <property type="project" value="TreeGrafter"/>
</dbReference>
<accession>A0A7J7H1X8</accession>
<dbReference type="SUPFAM" id="SSF54211">
    <property type="entry name" value="Ribosomal protein S5 domain 2-like"/>
    <property type="match status" value="1"/>
</dbReference>
<evidence type="ECO:0000256" key="8">
    <source>
        <dbReference type="ARBA" id="ARBA00023242"/>
    </source>
</evidence>
<dbReference type="Gene3D" id="3.30.230.70">
    <property type="entry name" value="GHMP Kinase, N-terminal domain"/>
    <property type="match status" value="2"/>
</dbReference>
<dbReference type="GO" id="GO:0000467">
    <property type="term" value="P:exonucleolytic trimming to generate mature 3'-end of 5.8S rRNA from tricistronic rRNA transcript (SSU-rRNA, 5.8S rRNA, LSU-rRNA)"/>
    <property type="evidence" value="ECO:0007669"/>
    <property type="project" value="TreeGrafter"/>
</dbReference>
<comment type="similarity">
    <text evidence="3">Belongs to the RNase PH family.</text>
</comment>
<evidence type="ECO:0000256" key="6">
    <source>
        <dbReference type="ARBA" id="ARBA00022835"/>
    </source>
</evidence>
<evidence type="ECO:0000256" key="5">
    <source>
        <dbReference type="ARBA" id="ARBA00022552"/>
    </source>
</evidence>
<dbReference type="GO" id="GO:0034473">
    <property type="term" value="P:U1 snRNA 3'-end processing"/>
    <property type="evidence" value="ECO:0007669"/>
    <property type="project" value="TreeGrafter"/>
</dbReference>
<keyword evidence="5" id="KW-0698">rRNA processing</keyword>
<comment type="subcellular location">
    <subcellularLocation>
        <location evidence="1">Cytoplasm</location>
    </subcellularLocation>
    <subcellularLocation>
        <location evidence="2">Nucleus</location>
        <location evidence="2">Nucleolus</location>
    </subcellularLocation>
</comment>
<protein>
    <recommendedName>
        <fullName evidence="9">Exoribonuclease phosphorolytic domain-containing protein</fullName>
    </recommendedName>
</protein>
<evidence type="ECO:0000256" key="4">
    <source>
        <dbReference type="ARBA" id="ARBA00022490"/>
    </source>
</evidence>
<evidence type="ECO:0000313" key="11">
    <source>
        <dbReference type="Proteomes" id="UP000593564"/>
    </source>
</evidence>
<feature type="domain" description="Exoribonuclease phosphorolytic" evidence="9">
    <location>
        <begin position="126"/>
        <end position="170"/>
    </location>
</feature>
<dbReference type="InterPro" id="IPR050590">
    <property type="entry name" value="Exosome_comp_Rrp42_subfam"/>
</dbReference>
<evidence type="ECO:0000259" key="9">
    <source>
        <dbReference type="Pfam" id="PF03725"/>
    </source>
</evidence>
<keyword evidence="4" id="KW-0963">Cytoplasm</keyword>
<dbReference type="EMBL" id="JACBKZ010000007">
    <property type="protein sequence ID" value="KAF5946982.1"/>
    <property type="molecule type" value="Genomic_DNA"/>
</dbReference>
<proteinExistence type="inferred from homology"/>
<keyword evidence="8" id="KW-0539">Nucleus</keyword>
<dbReference type="InterPro" id="IPR015847">
    <property type="entry name" value="ExoRNase_PH_dom2"/>
</dbReference>
<name>A0A7J7H1X8_CAMSI</name>
<organism evidence="10 11">
    <name type="scientific">Camellia sinensis</name>
    <name type="common">Tea plant</name>
    <name type="synonym">Thea sinensis</name>
    <dbReference type="NCBI Taxonomy" id="4442"/>
    <lineage>
        <taxon>Eukaryota</taxon>
        <taxon>Viridiplantae</taxon>
        <taxon>Streptophyta</taxon>
        <taxon>Embryophyta</taxon>
        <taxon>Tracheophyta</taxon>
        <taxon>Spermatophyta</taxon>
        <taxon>Magnoliopsida</taxon>
        <taxon>eudicotyledons</taxon>
        <taxon>Gunneridae</taxon>
        <taxon>Pentapetalae</taxon>
        <taxon>asterids</taxon>
        <taxon>Ericales</taxon>
        <taxon>Theaceae</taxon>
        <taxon>Camellia</taxon>
    </lineage>
</organism>
<keyword evidence="6" id="KW-0271">Exosome</keyword>
<dbReference type="Proteomes" id="UP000593564">
    <property type="component" value="Unassembled WGS sequence"/>
</dbReference>
<dbReference type="SUPFAM" id="SSF55666">
    <property type="entry name" value="Ribonuclease PH domain 2-like"/>
    <property type="match status" value="1"/>
</dbReference>
<dbReference type="GO" id="GO:0034475">
    <property type="term" value="P:U4 snRNA 3'-end processing"/>
    <property type="evidence" value="ECO:0007669"/>
    <property type="project" value="TreeGrafter"/>
</dbReference>
<dbReference type="InterPro" id="IPR036345">
    <property type="entry name" value="ExoRNase_PH_dom2_sf"/>
</dbReference>
<dbReference type="GO" id="GO:0000176">
    <property type="term" value="C:nuclear exosome (RNase complex)"/>
    <property type="evidence" value="ECO:0007669"/>
    <property type="project" value="TreeGrafter"/>
</dbReference>
<gene>
    <name evidence="10" type="ORF">HYC85_017210</name>
</gene>
<evidence type="ECO:0000313" key="10">
    <source>
        <dbReference type="EMBL" id="KAF5946982.1"/>
    </source>
</evidence>
<reference evidence="11" key="1">
    <citation type="journal article" date="2020" name="Nat. Commun.">
        <title>Genome assembly of wild tea tree DASZ reveals pedigree and selection history of tea varieties.</title>
        <authorList>
            <person name="Zhang W."/>
            <person name="Zhang Y."/>
            <person name="Qiu H."/>
            <person name="Guo Y."/>
            <person name="Wan H."/>
            <person name="Zhang X."/>
            <person name="Scossa F."/>
            <person name="Alseekh S."/>
            <person name="Zhang Q."/>
            <person name="Wang P."/>
            <person name="Xu L."/>
            <person name="Schmidt M.H."/>
            <person name="Jia X."/>
            <person name="Li D."/>
            <person name="Zhu A."/>
            <person name="Guo F."/>
            <person name="Chen W."/>
            <person name="Ni D."/>
            <person name="Usadel B."/>
            <person name="Fernie A.R."/>
            <person name="Wen W."/>
        </authorList>
    </citation>
    <scope>NUCLEOTIDE SEQUENCE [LARGE SCALE GENOMIC DNA]</scope>
    <source>
        <strain evidence="11">cv. G240</strain>
    </source>
</reference>
<evidence type="ECO:0000256" key="7">
    <source>
        <dbReference type="ARBA" id="ARBA00022884"/>
    </source>
</evidence>
<keyword evidence="7" id="KW-0694">RNA-binding</keyword>
<dbReference type="GO" id="GO:0005730">
    <property type="term" value="C:nucleolus"/>
    <property type="evidence" value="ECO:0007669"/>
    <property type="project" value="UniProtKB-SubCell"/>
</dbReference>
<comment type="caution">
    <text evidence="10">The sequence shown here is derived from an EMBL/GenBank/DDBJ whole genome shotgun (WGS) entry which is preliminary data.</text>
</comment>
<dbReference type="InterPro" id="IPR020568">
    <property type="entry name" value="Ribosomal_Su5_D2-typ_SF"/>
</dbReference>
<sequence>MEVDAFRGLFPLRFHEHQLLESIRPDTRKLGKARDITLALGAVASADGSALAKIGFITMLAAIKMEIMTPTTESPDKGCIVQIPVVSLNDDGRVVVVSEEDGGKLKYELVNKGKRKLKLSRVPFFLTCILHKNYILAYPTTEEESIMETLVTVVLDSSFHLVSLNKPGGPVLAYTLAIQVSPQNITSLTM</sequence>
<dbReference type="Pfam" id="PF03725">
    <property type="entry name" value="RNase_PH_C"/>
    <property type="match status" value="1"/>
</dbReference>
<reference evidence="10 11" key="2">
    <citation type="submission" date="2020-07" db="EMBL/GenBank/DDBJ databases">
        <title>Genome assembly of wild tea tree DASZ reveals pedigree and selection history of tea varieties.</title>
        <authorList>
            <person name="Zhang W."/>
        </authorList>
    </citation>
    <scope>NUCLEOTIDE SEQUENCE [LARGE SCALE GENOMIC DNA]</scope>
    <source>
        <strain evidence="11">cv. G240</strain>
        <tissue evidence="10">Leaf</tissue>
    </source>
</reference>
<dbReference type="GO" id="GO:0035925">
    <property type="term" value="F:mRNA 3'-UTR AU-rich region binding"/>
    <property type="evidence" value="ECO:0007669"/>
    <property type="project" value="TreeGrafter"/>
</dbReference>
<dbReference type="GO" id="GO:0000177">
    <property type="term" value="C:cytoplasmic exosome (RNase complex)"/>
    <property type="evidence" value="ECO:0007669"/>
    <property type="project" value="TreeGrafter"/>
</dbReference>
<dbReference type="GO" id="GO:0071035">
    <property type="term" value="P:nuclear polyadenylation-dependent rRNA catabolic process"/>
    <property type="evidence" value="ECO:0007669"/>
    <property type="project" value="TreeGrafter"/>
</dbReference>
<dbReference type="PANTHER" id="PTHR11097:SF9">
    <property type="entry name" value="EXOSOME COMPLEX COMPONENT RRP43"/>
    <property type="match status" value="1"/>
</dbReference>
<dbReference type="GO" id="GO:0034476">
    <property type="term" value="P:U5 snRNA 3'-end processing"/>
    <property type="evidence" value="ECO:0007669"/>
    <property type="project" value="TreeGrafter"/>
</dbReference>
<evidence type="ECO:0000256" key="3">
    <source>
        <dbReference type="ARBA" id="ARBA00006678"/>
    </source>
</evidence>
<dbReference type="GO" id="GO:0071038">
    <property type="term" value="P:TRAMP-dependent tRNA surveillance pathway"/>
    <property type="evidence" value="ECO:0007669"/>
    <property type="project" value="TreeGrafter"/>
</dbReference>